<keyword evidence="3" id="KW-1185">Reference proteome</keyword>
<dbReference type="Proteomes" id="UP001370100">
    <property type="component" value="Unassembled WGS sequence"/>
</dbReference>
<evidence type="ECO:0000313" key="2">
    <source>
        <dbReference type="EMBL" id="MEJ2887940.1"/>
    </source>
</evidence>
<keyword evidence="1" id="KW-1133">Transmembrane helix</keyword>
<keyword evidence="1" id="KW-0472">Membrane</keyword>
<gene>
    <name evidence="2" type="ORF">WCD41_15880</name>
</gene>
<organism evidence="2 3">
    <name type="scientific">Actinomycetospora aeridis</name>
    <dbReference type="NCBI Taxonomy" id="3129231"/>
    <lineage>
        <taxon>Bacteria</taxon>
        <taxon>Bacillati</taxon>
        <taxon>Actinomycetota</taxon>
        <taxon>Actinomycetes</taxon>
        <taxon>Pseudonocardiales</taxon>
        <taxon>Pseudonocardiaceae</taxon>
        <taxon>Actinomycetospora</taxon>
    </lineage>
</organism>
<feature type="transmembrane region" description="Helical" evidence="1">
    <location>
        <begin position="188"/>
        <end position="205"/>
    </location>
</feature>
<dbReference type="RefSeq" id="WP_337714430.1">
    <property type="nucleotide sequence ID" value="NZ_JBBEGL010000004.1"/>
</dbReference>
<comment type="caution">
    <text evidence="2">The sequence shown here is derived from an EMBL/GenBank/DDBJ whole genome shotgun (WGS) entry which is preliminary data.</text>
</comment>
<feature type="transmembrane region" description="Helical" evidence="1">
    <location>
        <begin position="34"/>
        <end position="52"/>
    </location>
</feature>
<name>A0ABU8N7K1_9PSEU</name>
<dbReference type="EMBL" id="JBBEGL010000004">
    <property type="protein sequence ID" value="MEJ2887940.1"/>
    <property type="molecule type" value="Genomic_DNA"/>
</dbReference>
<proteinExistence type="predicted"/>
<evidence type="ECO:0000256" key="1">
    <source>
        <dbReference type="SAM" id="Phobius"/>
    </source>
</evidence>
<evidence type="ECO:0000313" key="3">
    <source>
        <dbReference type="Proteomes" id="UP001370100"/>
    </source>
</evidence>
<reference evidence="2 3" key="1">
    <citation type="submission" date="2024-03" db="EMBL/GenBank/DDBJ databases">
        <title>Actinomycetospora sp. OC33-EN06, a novel actinomycete isolated from wild orchid (Aerides multiflora).</title>
        <authorList>
            <person name="Suriyachadkun C."/>
        </authorList>
    </citation>
    <scope>NUCLEOTIDE SEQUENCE [LARGE SCALE GENOMIC DNA]</scope>
    <source>
        <strain evidence="2 3">OC33-EN06</strain>
    </source>
</reference>
<feature type="transmembrane region" description="Helical" evidence="1">
    <location>
        <begin position="64"/>
        <end position="84"/>
    </location>
</feature>
<evidence type="ECO:0008006" key="4">
    <source>
        <dbReference type="Google" id="ProtNLM"/>
    </source>
</evidence>
<sequence>MVEPREARWAAVAVLAFLVPLPQQWEILSATPFGVLRWFHVGALAMGTIYLLASRRGHGIARELAPMCVAMVGVTLMCVVGAVVYGGDAAQPVQHLVYFAVGLGLATVTTTALARPEGRRVLAWCAPLAVTWTLVGFDQNLRANGVSPLAQLQQALLTGNQNALIFGVFRQGLSTVDSPAPASVRHEVMAALLLIIVVTCLASGLRRRTAVLAGLAVAAGAVVIVLSLSRAVVLAAVLGGVVVLLRAFLRMSLSRMAVVGTVAGAVVLVVVGARLVGLLYSRALDSGSYEARFSSFGLTGGEIANRVLGGGPDLAISTHTLFFDVLFRAGWVGGLCALVVVVVIARYGLAAVRRYLDTRSLPDLAAVTACSLVLLRCFTSGNGFLHQTEWAAFGVVVAVARMQRSGAADEVPGEVDALRPAPLVVGSRQGP</sequence>
<accession>A0ABU8N7K1</accession>
<feature type="transmembrane region" description="Helical" evidence="1">
    <location>
        <begin position="121"/>
        <end position="137"/>
    </location>
</feature>
<keyword evidence="1" id="KW-0812">Transmembrane</keyword>
<feature type="transmembrane region" description="Helical" evidence="1">
    <location>
        <begin position="256"/>
        <end position="280"/>
    </location>
</feature>
<feature type="transmembrane region" description="Helical" evidence="1">
    <location>
        <begin position="329"/>
        <end position="349"/>
    </location>
</feature>
<feature type="transmembrane region" description="Helical" evidence="1">
    <location>
        <begin position="232"/>
        <end position="249"/>
    </location>
</feature>
<feature type="transmembrane region" description="Helical" evidence="1">
    <location>
        <begin position="210"/>
        <end position="226"/>
    </location>
</feature>
<feature type="transmembrane region" description="Helical" evidence="1">
    <location>
        <begin position="96"/>
        <end position="114"/>
    </location>
</feature>
<protein>
    <recommendedName>
        <fullName evidence="4">O-antigen ligase</fullName>
    </recommendedName>
</protein>